<dbReference type="AlphaFoldDB" id="A0A4Y3HSN6"/>
<evidence type="ECO:0000313" key="2">
    <source>
        <dbReference type="Proteomes" id="UP000318717"/>
    </source>
</evidence>
<reference evidence="1 2" key="1">
    <citation type="submission" date="2019-06" db="EMBL/GenBank/DDBJ databases">
        <title>Whole genome shotgun sequence of Vibrio inusitatus NBRC 102082.</title>
        <authorList>
            <person name="Hosoyama A."/>
            <person name="Uohara A."/>
            <person name="Ohji S."/>
            <person name="Ichikawa N."/>
        </authorList>
    </citation>
    <scope>NUCLEOTIDE SEQUENCE [LARGE SCALE GENOMIC DNA]</scope>
    <source>
        <strain evidence="1 2">NBRC 102082</strain>
    </source>
</reference>
<protein>
    <submittedName>
        <fullName evidence="1">Uncharacterized protein</fullName>
    </submittedName>
</protein>
<accession>A0A4Y3HSN6</accession>
<sequence length="270" mass="30912">MAQRTSPEAMPESTEELVEVLEVRRFANRAKGMYRFNGELGSSYNYHVGHRYPASKGGMLVAENLVVMPAWINWKLGDEHGLGLEEYKLVSANNFNSLRGFKEFCSRYDMSQLKSYVNGSTINDFERDGLDADSVLEREVERLGECPEGTLLNVKDYLVTASKFAELCGGLTQFEDKAELEDMNCMYLKYMEDLEVEMFSKENASSTESLSLSVDQVIEIYERRDVIERLMELEAQEQLGTPEALQLADELCPFELKENEMFFRVIEACR</sequence>
<name>A0A4Y3HSN6_9VIBR</name>
<organism evidence="1 2">
    <name type="scientific">Vibrio inusitatus NBRC 102082</name>
    <dbReference type="NCBI Taxonomy" id="1219070"/>
    <lineage>
        <taxon>Bacteria</taxon>
        <taxon>Pseudomonadati</taxon>
        <taxon>Pseudomonadota</taxon>
        <taxon>Gammaproteobacteria</taxon>
        <taxon>Vibrionales</taxon>
        <taxon>Vibrionaceae</taxon>
        <taxon>Vibrio</taxon>
    </lineage>
</organism>
<gene>
    <name evidence="1" type="ORF">VIN01S_08510</name>
</gene>
<dbReference type="RefSeq" id="WP_141344408.1">
    <property type="nucleotide sequence ID" value="NZ_BJLF01000003.1"/>
</dbReference>
<dbReference type="Proteomes" id="UP000318717">
    <property type="component" value="Unassembled WGS sequence"/>
</dbReference>
<evidence type="ECO:0000313" key="1">
    <source>
        <dbReference type="EMBL" id="GEA50047.1"/>
    </source>
</evidence>
<comment type="caution">
    <text evidence="1">The sequence shown here is derived from an EMBL/GenBank/DDBJ whole genome shotgun (WGS) entry which is preliminary data.</text>
</comment>
<dbReference type="OrthoDB" id="7066561at2"/>
<proteinExistence type="predicted"/>
<dbReference type="EMBL" id="BJLF01000003">
    <property type="protein sequence ID" value="GEA50047.1"/>
    <property type="molecule type" value="Genomic_DNA"/>
</dbReference>
<keyword evidence="2" id="KW-1185">Reference proteome</keyword>